<evidence type="ECO:0000313" key="2">
    <source>
        <dbReference type="EMBL" id="EOR27396.1"/>
    </source>
</evidence>
<dbReference type="PATRIC" id="fig|1202534.3.peg.927"/>
<dbReference type="Proteomes" id="UP000013988">
    <property type="component" value="Unassembled WGS sequence"/>
</dbReference>
<feature type="transmembrane region" description="Helical" evidence="1">
    <location>
        <begin position="53"/>
        <end position="71"/>
    </location>
</feature>
<keyword evidence="1" id="KW-0812">Transmembrane</keyword>
<protein>
    <submittedName>
        <fullName evidence="2">Uncharacterized protein</fullName>
    </submittedName>
</protein>
<sequence length="73" mass="7917">MSKAIEEALISCTVKLLKFLANGLIKGSFWICLIFCLISLLLYIGGRRKAGKGISIAIILYVLLQTLGGAFNI</sequence>
<evidence type="ECO:0000256" key="1">
    <source>
        <dbReference type="SAM" id="Phobius"/>
    </source>
</evidence>
<dbReference type="RefSeq" id="WP_016206382.1">
    <property type="nucleotide sequence ID" value="NZ_ASRV01000050.1"/>
</dbReference>
<accession>R9CJR4</accession>
<evidence type="ECO:0000313" key="3">
    <source>
        <dbReference type="Proteomes" id="UP000013988"/>
    </source>
</evidence>
<gene>
    <name evidence="2" type="ORF">A500_04616</name>
</gene>
<comment type="caution">
    <text evidence="2">The sequence shown here is derived from an EMBL/GenBank/DDBJ whole genome shotgun (WGS) entry which is preliminary data.</text>
</comment>
<reference evidence="2 3" key="1">
    <citation type="submission" date="2013-03" db="EMBL/GenBank/DDBJ databases">
        <title>Whole genome shotgun sequencing of Clostridium sartagoforme AAU1.</title>
        <authorList>
            <person name="Joshi C.G."/>
            <person name="Duggirala S.M."/>
            <person name="Nathani N.M."/>
            <person name="Bhatt V.D."/>
            <person name="Patel A.K."/>
            <person name="Pandya P.R."/>
            <person name="KaPatel J.A."/>
        </authorList>
    </citation>
    <scope>NUCLEOTIDE SEQUENCE [LARGE SCALE GENOMIC DNA]</scope>
    <source>
        <strain evidence="2 3">AAU1</strain>
    </source>
</reference>
<keyword evidence="1" id="KW-1133">Transmembrane helix</keyword>
<feature type="transmembrane region" description="Helical" evidence="1">
    <location>
        <begin position="27"/>
        <end position="46"/>
    </location>
</feature>
<proteinExistence type="predicted"/>
<dbReference type="AlphaFoldDB" id="R9CJR4"/>
<dbReference type="EMBL" id="ASRV01000050">
    <property type="protein sequence ID" value="EOR27396.1"/>
    <property type="molecule type" value="Genomic_DNA"/>
</dbReference>
<name>R9CJR4_9CLOT</name>
<keyword evidence="1" id="KW-0472">Membrane</keyword>
<organism evidence="2 3">
    <name type="scientific">Clostridium sartagoforme AAU1</name>
    <dbReference type="NCBI Taxonomy" id="1202534"/>
    <lineage>
        <taxon>Bacteria</taxon>
        <taxon>Bacillati</taxon>
        <taxon>Bacillota</taxon>
        <taxon>Clostridia</taxon>
        <taxon>Eubacteriales</taxon>
        <taxon>Clostridiaceae</taxon>
        <taxon>Clostridium</taxon>
    </lineage>
</organism>
<keyword evidence="3" id="KW-1185">Reference proteome</keyword>